<dbReference type="Gene3D" id="3.40.50.720">
    <property type="entry name" value="NAD(P)-binding Rossmann-like Domain"/>
    <property type="match status" value="1"/>
</dbReference>
<dbReference type="InterPro" id="IPR016040">
    <property type="entry name" value="NAD(P)-bd_dom"/>
</dbReference>
<evidence type="ECO:0000259" key="1">
    <source>
        <dbReference type="Pfam" id="PF13460"/>
    </source>
</evidence>
<comment type="caution">
    <text evidence="2">The sequence shown here is derived from an EMBL/GenBank/DDBJ whole genome shotgun (WGS) entry which is preliminary data.</text>
</comment>
<dbReference type="InterPro" id="IPR036291">
    <property type="entry name" value="NAD(P)-bd_dom_sf"/>
</dbReference>
<protein>
    <submittedName>
        <fullName evidence="2">NmrA family transcriptional regulator</fullName>
    </submittedName>
</protein>
<proteinExistence type="predicted"/>
<dbReference type="PANTHER" id="PTHR43162:SF1">
    <property type="entry name" value="PRESTALK A DIFFERENTIATION PROTEIN A"/>
    <property type="match status" value="1"/>
</dbReference>
<dbReference type="EMBL" id="LGUT01003047">
    <property type="protein sequence ID" value="KOG86073.1"/>
    <property type="molecule type" value="Genomic_DNA"/>
</dbReference>
<dbReference type="Pfam" id="PF13460">
    <property type="entry name" value="NAD_binding_10"/>
    <property type="match status" value="1"/>
</dbReference>
<organism evidence="2 3">
    <name type="scientific">Streptomyces varsoviensis</name>
    <dbReference type="NCBI Taxonomy" id="67373"/>
    <lineage>
        <taxon>Bacteria</taxon>
        <taxon>Bacillati</taxon>
        <taxon>Actinomycetota</taxon>
        <taxon>Actinomycetes</taxon>
        <taxon>Kitasatosporales</taxon>
        <taxon>Streptomycetaceae</taxon>
        <taxon>Streptomyces</taxon>
    </lineage>
</organism>
<keyword evidence="3" id="KW-1185">Reference proteome</keyword>
<reference evidence="2 3" key="1">
    <citation type="submission" date="2015-07" db="EMBL/GenBank/DDBJ databases">
        <authorList>
            <person name="Ju K.-S."/>
            <person name="Doroghazi J.R."/>
            <person name="Metcalf W.W."/>
        </authorList>
    </citation>
    <scope>NUCLEOTIDE SEQUENCE [LARGE SCALE GENOMIC DNA]</scope>
    <source>
        <strain evidence="2 3">NRRL B-3589</strain>
    </source>
</reference>
<accession>A0ABR5IY32</accession>
<evidence type="ECO:0000313" key="2">
    <source>
        <dbReference type="EMBL" id="KOG86073.1"/>
    </source>
</evidence>
<feature type="domain" description="NAD(P)-binding" evidence="1">
    <location>
        <begin position="41"/>
        <end position="204"/>
    </location>
</feature>
<feature type="non-terminal residue" evidence="2">
    <location>
        <position position="288"/>
    </location>
</feature>
<dbReference type="SUPFAM" id="SSF51735">
    <property type="entry name" value="NAD(P)-binding Rossmann-fold domains"/>
    <property type="match status" value="1"/>
</dbReference>
<name>A0ABR5IY32_9ACTN</name>
<dbReference type="Proteomes" id="UP000037020">
    <property type="component" value="Unassembled WGS sequence"/>
</dbReference>
<sequence length="288" mass="30122">MIVVTTPTGQIGREVLDRLLALRLDAGGCAPAAGGANGATGIRVIVRDPARLPARVRENVEVVQGSHADPGALKEACEGADRMFWLVPPTPQAPSVAGHFRDFTEPLREVTGAAGVRRIVGVSTLGRGTAKNAGIISASLAMDEAIAEMDVHYRALCAPFLRENLLGQAALIRDAGLVALPGNGVLRTCATSDVAATAVRLLRDDSWTGFEDVPLAGPDDLSPEDMVRIVAEVLGRPLRLQPVDGARYRAMLLGAGASEDWARGAGDMMTALNEQGFYGAAQPATPDT</sequence>
<evidence type="ECO:0000313" key="3">
    <source>
        <dbReference type="Proteomes" id="UP000037020"/>
    </source>
</evidence>
<gene>
    <name evidence="2" type="ORF">ADK38_33095</name>
</gene>
<dbReference type="PANTHER" id="PTHR43162">
    <property type="match status" value="1"/>
</dbReference>
<dbReference type="Gene3D" id="3.90.25.10">
    <property type="entry name" value="UDP-galactose 4-epimerase, domain 1"/>
    <property type="match status" value="1"/>
</dbReference>
<dbReference type="InterPro" id="IPR051604">
    <property type="entry name" value="Ergot_Alk_Oxidoreductase"/>
</dbReference>